<evidence type="ECO:0000313" key="1">
    <source>
        <dbReference type="EMBL" id="PJZ48731.1"/>
    </source>
</evidence>
<dbReference type="Proteomes" id="UP000231926">
    <property type="component" value="Unassembled WGS sequence"/>
</dbReference>
<gene>
    <name evidence="1" type="ORF">CH362_13270</name>
</gene>
<organism evidence="1 2">
    <name type="scientific">Leptospira saintgironsiae</name>
    <dbReference type="NCBI Taxonomy" id="2023183"/>
    <lineage>
        <taxon>Bacteria</taxon>
        <taxon>Pseudomonadati</taxon>
        <taxon>Spirochaetota</taxon>
        <taxon>Spirochaetia</taxon>
        <taxon>Leptospirales</taxon>
        <taxon>Leptospiraceae</taxon>
        <taxon>Leptospira</taxon>
    </lineage>
</organism>
<dbReference type="AlphaFoldDB" id="A0A2M9YAZ1"/>
<reference evidence="1 2" key="1">
    <citation type="submission" date="2017-07" db="EMBL/GenBank/DDBJ databases">
        <title>Leptospira spp. isolated from tropical soils.</title>
        <authorList>
            <person name="Thibeaux R."/>
            <person name="Iraola G."/>
            <person name="Ferres I."/>
            <person name="Bierque E."/>
            <person name="Girault D."/>
            <person name="Soupe-Gilbert M.-E."/>
            <person name="Picardeau M."/>
            <person name="Goarant C."/>
        </authorList>
    </citation>
    <scope>NUCLEOTIDE SEQUENCE [LARGE SCALE GENOMIC DNA]</scope>
    <source>
        <strain evidence="1 2">FH4-C-A2</strain>
    </source>
</reference>
<dbReference type="EMBL" id="NPDR01000005">
    <property type="protein sequence ID" value="PJZ48731.1"/>
    <property type="molecule type" value="Genomic_DNA"/>
</dbReference>
<dbReference type="OrthoDB" id="338571at2"/>
<proteinExistence type="predicted"/>
<protein>
    <submittedName>
        <fullName evidence="1">Peptidase M30</fullName>
    </submittedName>
</protein>
<dbReference type="RefSeq" id="WP_100710825.1">
    <property type="nucleotide sequence ID" value="NZ_NPDR01000005.1"/>
</dbReference>
<comment type="caution">
    <text evidence="1">The sequence shown here is derived from an EMBL/GenBank/DDBJ whole genome shotgun (WGS) entry which is preliminary data.</text>
</comment>
<accession>A0A2M9YAZ1</accession>
<evidence type="ECO:0000313" key="2">
    <source>
        <dbReference type="Proteomes" id="UP000231926"/>
    </source>
</evidence>
<name>A0A2M9YAZ1_9LEPT</name>
<keyword evidence="2" id="KW-1185">Reference proteome</keyword>
<sequence length="540" mass="59147">MKVSTGDGFWKSLCMPLGRSLYTFVLSVCLIFLLSDCVVSNDALNTQDKSEPTIDDLLSLAKVSISCGGNNTFWIRNLVKNSSSCVQTTKVASGSHVNIYATSGLESALDYQYISQEFDSKIYPRLGEAFGFSDDLDGDGKVAVIVSDIHDGSTTGSSFVAGFFDPVDYFPDSSSYAVRSNYSNIVYMDGVELITVRNSDLAQGKPDTFLATLAHEYQHLIRFQYEARIMSQGGGRDEAWINEGTSEVAADIAGYSPQINRINCYRGRNSNACSRGVNGNSIFGSSKFNSLVDYAFAYSFMKYLYMISGSDTNSRNSFFRTGVQGPKGYRASDATGLFHLFKTNANNYLTASQEVKDALGSDGSSIFVKIYPAFLWQSLGDVSPEFAQSGTDTNGASGFLQDITKTIQSFPFPAAGTDGDVLRKLYDPLRIPEITPLGELNPGQIQFVKADRSNSNAIGRLVLLKKNIDGNLYSLQINTEMKRTGDISVSLGITENDDEGGEEAIVLPESTDSRPICPHEFFKLSRNRTKQKIFSEYKGL</sequence>